<feature type="region of interest" description="Disordered" evidence="1">
    <location>
        <begin position="1075"/>
        <end position="1173"/>
    </location>
</feature>
<feature type="region of interest" description="Disordered" evidence="1">
    <location>
        <begin position="1"/>
        <end position="62"/>
    </location>
</feature>
<organism evidence="2 3">
    <name type="scientific">Elysia crispata</name>
    <name type="common">lettuce slug</name>
    <dbReference type="NCBI Taxonomy" id="231223"/>
    <lineage>
        <taxon>Eukaryota</taxon>
        <taxon>Metazoa</taxon>
        <taxon>Spiralia</taxon>
        <taxon>Lophotrochozoa</taxon>
        <taxon>Mollusca</taxon>
        <taxon>Gastropoda</taxon>
        <taxon>Heterobranchia</taxon>
        <taxon>Euthyneura</taxon>
        <taxon>Panpulmonata</taxon>
        <taxon>Sacoglossa</taxon>
        <taxon>Placobranchoidea</taxon>
        <taxon>Plakobranchidae</taxon>
        <taxon>Elysia</taxon>
    </lineage>
</organism>
<feature type="compositionally biased region" description="Low complexity" evidence="1">
    <location>
        <begin position="863"/>
        <end position="877"/>
    </location>
</feature>
<dbReference type="Proteomes" id="UP001283361">
    <property type="component" value="Unassembled WGS sequence"/>
</dbReference>
<feature type="compositionally biased region" description="Low complexity" evidence="1">
    <location>
        <begin position="95"/>
        <end position="122"/>
    </location>
</feature>
<feature type="compositionally biased region" description="Polar residues" evidence="1">
    <location>
        <begin position="82"/>
        <end position="94"/>
    </location>
</feature>
<feature type="region of interest" description="Disordered" evidence="1">
    <location>
        <begin position="1314"/>
        <end position="1333"/>
    </location>
</feature>
<dbReference type="EMBL" id="JAWDGP010006021">
    <property type="protein sequence ID" value="KAK3748444.1"/>
    <property type="molecule type" value="Genomic_DNA"/>
</dbReference>
<feature type="compositionally biased region" description="Basic and acidic residues" evidence="1">
    <location>
        <begin position="1148"/>
        <end position="1158"/>
    </location>
</feature>
<sequence length="1366" mass="147375">MENCEWMEIPVVHDHSRPVKRPVVSPRNAQRPKPPPPPVRSASAAANSSGNGNGKTRGGVQTIPIQKVNEACEDQICTAMTANSAKSPRGNFQTSSASASPASSALKPATKTTTSAKSNTTSHFLKLATTRNPSGQKPKLPTKPAALKENPTLIYARKSGAVSGAAATEETMSPATSTVAASAPAATSSSEGQSLLSYAKNKEEISRNAIASESENLGKNISRFASASSSPGRAVGLGAEGKCPNQTSASLQTSLHARLPSTDSGIQADGGFDSLSRYKGKSFLSDSSATFDSLESSDNVVGNSYLSASAALSTVVDGDAVFIKDNLYGIENNFNESFKKKGICSGTSEDRNKQENESLGNADKRKATRVNSDPVAHNCQTLPFSKRSGKAPSKRPFSAPRPLNSPPPAPVSVAPCPASPVTTSIPVVKRPPRNRPIMPQPTRRHSAGPPSQGPDFLVESPSPGKAPSEVPSHPAVAPHKPFTRRNIKALRSTSLENFANILGEKLTAAVNLGNSRATHSMSSTERRDSGDLSSDKNTAQAFTLPRPTSKCLSSKPPTYMNVSPPPPPPPPRQQLSVASTSAPSCSAPRPLPNPCDESFPSSKENPEATRITTTSHPEATRITTTSHREVTTRAGSPPRLHPSIKTFTNHGPVHIARSKTSTVVTSNSPVTSVHNEPPISSSHLATISNTTQNGKITSYKDEGYSYKTNSEKVANSKLFLDKSEVQECKTKPDVEEKTNFKVGGNPNVALTRPLRIVAPPGKLNARALQLASRNHQLHDSEGHLLPSSKDSVGLKESKDERDKTSWTTSPGNVIQIGENQQQDQVRNEDVKPSVTLRPKMSLTRQADGNTVVSTSNDVLPMRQAAKSQNSQSASSSQPVVRPHIAPSAAMSSERPISCSRISNPTQLSISTSTASPNHIPALRLSSESPRSAAQCAPQQNSNELHRTEIPVTHLEISDDLRRFKDEVRRNADSARPVSSFFPHSPSFPASPSHPSTLPRNFSNKRDVRSPYRSLLSSRQGEESKSLKDAVYENVRMRVRDSFRFEDASSRFRHADLLLKETDDLMKEALDMLKNSPLPQSLSPSTFSSSPENQKLFSPSLSSLSMKDKYRPKSEGADPYKDQTTVPKSPCHVTLSPSASQTFLGAERNSGKDCNKNSTKESGSSPSRDYKNFLSDLNSSRDDFGTSIPFYDVRSGRFYGNGKDLTPVIVYNGVLPDKQKAEMTSPPPKERSSGAEVTWTERKAWIDSALSWLKTELAGLRDMDNMLISQFKRCQDSIETLKTQRDLWEGLSEEGEECGYWDDYEISEFNKKYLDSPGGSSSSQLSPGSRNSSLYDVTSVTAPRLALPGERRGSRGQILTQDVEATV</sequence>
<feature type="compositionally biased region" description="Polar residues" evidence="1">
    <location>
        <begin position="573"/>
        <end position="584"/>
    </location>
</feature>
<feature type="region of interest" description="Disordered" evidence="1">
    <location>
        <begin position="907"/>
        <end position="944"/>
    </location>
</feature>
<feature type="compositionally biased region" description="Low complexity" evidence="1">
    <location>
        <begin position="978"/>
        <end position="995"/>
    </location>
</feature>
<feature type="region of interest" description="Disordered" evidence="1">
    <location>
        <begin position="515"/>
        <end position="684"/>
    </location>
</feature>
<feature type="compositionally biased region" description="Polar residues" evidence="1">
    <location>
        <begin position="925"/>
        <end position="942"/>
    </location>
</feature>
<feature type="compositionally biased region" description="Low complexity" evidence="1">
    <location>
        <begin position="1075"/>
        <end position="1090"/>
    </location>
</feature>
<feature type="compositionally biased region" description="Polar residues" evidence="1">
    <location>
        <begin position="805"/>
        <end position="824"/>
    </location>
</feature>
<feature type="compositionally biased region" description="Polar residues" evidence="1">
    <location>
        <begin position="907"/>
        <end position="916"/>
    </location>
</feature>
<feature type="compositionally biased region" description="Low complexity" evidence="1">
    <location>
        <begin position="660"/>
        <end position="673"/>
    </location>
</feature>
<evidence type="ECO:0000313" key="2">
    <source>
        <dbReference type="EMBL" id="KAK3748444.1"/>
    </source>
</evidence>
<feature type="compositionally biased region" description="Basic and acidic residues" evidence="1">
    <location>
        <begin position="1105"/>
        <end position="1120"/>
    </location>
</feature>
<feature type="compositionally biased region" description="Pro residues" evidence="1">
    <location>
        <begin position="563"/>
        <end position="572"/>
    </location>
</feature>
<evidence type="ECO:0000313" key="3">
    <source>
        <dbReference type="Proteomes" id="UP001283361"/>
    </source>
</evidence>
<feature type="compositionally biased region" description="Low complexity" evidence="1">
    <location>
        <begin position="411"/>
        <end position="421"/>
    </location>
</feature>
<feature type="region of interest" description="Disordered" evidence="1">
    <location>
        <begin position="345"/>
        <end position="481"/>
    </location>
</feature>
<feature type="region of interest" description="Disordered" evidence="1">
    <location>
        <begin position="862"/>
        <end position="881"/>
    </location>
</feature>
<protein>
    <submittedName>
        <fullName evidence="2">Uncharacterized protein</fullName>
    </submittedName>
</protein>
<accession>A0AAE1D004</accession>
<feature type="compositionally biased region" description="Low complexity" evidence="1">
    <location>
        <begin position="1315"/>
        <end position="1333"/>
    </location>
</feature>
<reference evidence="2" key="1">
    <citation type="journal article" date="2023" name="G3 (Bethesda)">
        <title>A reference genome for the long-term kleptoplast-retaining sea slug Elysia crispata morphotype clarki.</title>
        <authorList>
            <person name="Eastman K.E."/>
            <person name="Pendleton A.L."/>
            <person name="Shaikh M.A."/>
            <person name="Suttiyut T."/>
            <person name="Ogas R."/>
            <person name="Tomko P."/>
            <person name="Gavelis G."/>
            <person name="Widhalm J.R."/>
            <person name="Wisecaver J.H."/>
        </authorList>
    </citation>
    <scope>NUCLEOTIDE SEQUENCE</scope>
    <source>
        <strain evidence="2">ECLA1</strain>
    </source>
</reference>
<name>A0AAE1D004_9GAST</name>
<feature type="region of interest" description="Disordered" evidence="1">
    <location>
        <begin position="82"/>
        <end position="144"/>
    </location>
</feature>
<keyword evidence="3" id="KW-1185">Reference proteome</keyword>
<proteinExistence type="predicted"/>
<comment type="caution">
    <text evidence="2">The sequence shown here is derived from an EMBL/GenBank/DDBJ whole genome shotgun (WGS) entry which is preliminary data.</text>
</comment>
<evidence type="ECO:0000256" key="1">
    <source>
        <dbReference type="SAM" id="MobiDB-lite"/>
    </source>
</evidence>
<feature type="compositionally biased region" description="Polar residues" evidence="1">
    <location>
        <begin position="1091"/>
        <end position="1104"/>
    </location>
</feature>
<feature type="compositionally biased region" description="Polar residues" evidence="1">
    <location>
        <begin position="842"/>
        <end position="857"/>
    </location>
</feature>
<feature type="compositionally biased region" description="Low complexity" evidence="1">
    <location>
        <begin position="40"/>
        <end position="50"/>
    </location>
</feature>
<feature type="region of interest" description="Disordered" evidence="1">
    <location>
        <begin position="973"/>
        <end position="1026"/>
    </location>
</feature>
<feature type="compositionally biased region" description="Polar residues" evidence="1">
    <location>
        <begin position="610"/>
        <end position="625"/>
    </location>
</feature>
<feature type="compositionally biased region" description="Basic and acidic residues" evidence="1">
    <location>
        <begin position="524"/>
        <end position="534"/>
    </location>
</feature>
<feature type="region of interest" description="Disordered" evidence="1">
    <location>
        <begin position="777"/>
        <end position="857"/>
    </location>
</feature>
<feature type="compositionally biased region" description="Basic and acidic residues" evidence="1">
    <location>
        <begin position="792"/>
        <end position="804"/>
    </location>
</feature>
<gene>
    <name evidence="2" type="ORF">RRG08_063817</name>
</gene>